<protein>
    <submittedName>
        <fullName evidence="1">Uncharacterized protein</fullName>
    </submittedName>
</protein>
<organism evidence="1 2">
    <name type="scientific">Pisolithus microcarpus 441</name>
    <dbReference type="NCBI Taxonomy" id="765257"/>
    <lineage>
        <taxon>Eukaryota</taxon>
        <taxon>Fungi</taxon>
        <taxon>Dikarya</taxon>
        <taxon>Basidiomycota</taxon>
        <taxon>Agaricomycotina</taxon>
        <taxon>Agaricomycetes</taxon>
        <taxon>Agaricomycetidae</taxon>
        <taxon>Boletales</taxon>
        <taxon>Sclerodermatineae</taxon>
        <taxon>Pisolithaceae</taxon>
        <taxon>Pisolithus</taxon>
    </lineage>
</organism>
<gene>
    <name evidence="1" type="ORF">PISMIDRAFT_691016</name>
</gene>
<dbReference type="HOGENOM" id="CLU_2961695_0_0_1"/>
<accession>A0A0C9YQX6</accession>
<proteinExistence type="predicted"/>
<keyword evidence="2" id="KW-1185">Reference proteome</keyword>
<sequence>MYEGMAARTSPGRSGASIPEYIFIRNGNRSAPPLILRRHLAGLVPLDSYGTVLDNTPSS</sequence>
<dbReference type="EMBL" id="KN834688">
    <property type="protein sequence ID" value="KIK10443.1"/>
    <property type="molecule type" value="Genomic_DNA"/>
</dbReference>
<name>A0A0C9YQX6_9AGAM</name>
<dbReference type="Proteomes" id="UP000054018">
    <property type="component" value="Unassembled WGS sequence"/>
</dbReference>
<evidence type="ECO:0000313" key="2">
    <source>
        <dbReference type="Proteomes" id="UP000054018"/>
    </source>
</evidence>
<dbReference type="AlphaFoldDB" id="A0A0C9YQX6"/>
<evidence type="ECO:0000313" key="1">
    <source>
        <dbReference type="EMBL" id="KIK10443.1"/>
    </source>
</evidence>
<reference evidence="2" key="2">
    <citation type="submission" date="2015-01" db="EMBL/GenBank/DDBJ databases">
        <title>Evolutionary Origins and Diversification of the Mycorrhizal Mutualists.</title>
        <authorList>
            <consortium name="DOE Joint Genome Institute"/>
            <consortium name="Mycorrhizal Genomics Consortium"/>
            <person name="Kohler A."/>
            <person name="Kuo A."/>
            <person name="Nagy L.G."/>
            <person name="Floudas D."/>
            <person name="Copeland A."/>
            <person name="Barry K.W."/>
            <person name="Cichocki N."/>
            <person name="Veneault-Fourrey C."/>
            <person name="LaButti K."/>
            <person name="Lindquist E.A."/>
            <person name="Lipzen A."/>
            <person name="Lundell T."/>
            <person name="Morin E."/>
            <person name="Murat C."/>
            <person name="Riley R."/>
            <person name="Ohm R."/>
            <person name="Sun H."/>
            <person name="Tunlid A."/>
            <person name="Henrissat B."/>
            <person name="Grigoriev I.V."/>
            <person name="Hibbett D.S."/>
            <person name="Martin F."/>
        </authorList>
    </citation>
    <scope>NUCLEOTIDE SEQUENCE [LARGE SCALE GENOMIC DNA]</scope>
    <source>
        <strain evidence="2">441</strain>
    </source>
</reference>
<reference evidence="1 2" key="1">
    <citation type="submission" date="2014-04" db="EMBL/GenBank/DDBJ databases">
        <authorList>
            <consortium name="DOE Joint Genome Institute"/>
            <person name="Kuo A."/>
            <person name="Kohler A."/>
            <person name="Costa M.D."/>
            <person name="Nagy L.G."/>
            <person name="Floudas D."/>
            <person name="Copeland A."/>
            <person name="Barry K.W."/>
            <person name="Cichocki N."/>
            <person name="Veneault-Fourrey C."/>
            <person name="LaButti K."/>
            <person name="Lindquist E.A."/>
            <person name="Lipzen A."/>
            <person name="Lundell T."/>
            <person name="Morin E."/>
            <person name="Murat C."/>
            <person name="Sun H."/>
            <person name="Tunlid A."/>
            <person name="Henrissat B."/>
            <person name="Grigoriev I.V."/>
            <person name="Hibbett D.S."/>
            <person name="Martin F."/>
            <person name="Nordberg H.P."/>
            <person name="Cantor M.N."/>
            <person name="Hua S.X."/>
        </authorList>
    </citation>
    <scope>NUCLEOTIDE SEQUENCE [LARGE SCALE GENOMIC DNA]</scope>
    <source>
        <strain evidence="1 2">441</strain>
    </source>
</reference>